<organism evidence="1 2">
    <name type="scientific">Elysia crispata</name>
    <name type="common">lettuce slug</name>
    <dbReference type="NCBI Taxonomy" id="231223"/>
    <lineage>
        <taxon>Eukaryota</taxon>
        <taxon>Metazoa</taxon>
        <taxon>Spiralia</taxon>
        <taxon>Lophotrochozoa</taxon>
        <taxon>Mollusca</taxon>
        <taxon>Gastropoda</taxon>
        <taxon>Heterobranchia</taxon>
        <taxon>Euthyneura</taxon>
        <taxon>Panpulmonata</taxon>
        <taxon>Sacoglossa</taxon>
        <taxon>Placobranchoidea</taxon>
        <taxon>Plakobranchidae</taxon>
        <taxon>Elysia</taxon>
    </lineage>
</organism>
<comment type="caution">
    <text evidence="1">The sequence shown here is derived from an EMBL/GenBank/DDBJ whole genome shotgun (WGS) entry which is preliminary data.</text>
</comment>
<name>A0AAE1B660_9GAST</name>
<gene>
    <name evidence="1" type="ORF">RRG08_053200</name>
</gene>
<sequence length="100" mass="11228">MTPDHRRARFTTSSDSVSEAISCRGCHASDEFDEISIEARSVSAHDDMQSRACIAMCEGRLGLRGTNWRTDFITTSHNNKQTYLRFNVTRASPSIVNCNQ</sequence>
<proteinExistence type="predicted"/>
<dbReference type="AlphaFoldDB" id="A0AAE1B660"/>
<keyword evidence="2" id="KW-1185">Reference proteome</keyword>
<dbReference type="EMBL" id="JAWDGP010000552">
    <property type="protein sequence ID" value="KAK3799571.1"/>
    <property type="molecule type" value="Genomic_DNA"/>
</dbReference>
<accession>A0AAE1B660</accession>
<protein>
    <submittedName>
        <fullName evidence="1">Uncharacterized protein</fullName>
    </submittedName>
</protein>
<evidence type="ECO:0000313" key="1">
    <source>
        <dbReference type="EMBL" id="KAK3799571.1"/>
    </source>
</evidence>
<reference evidence="1" key="1">
    <citation type="journal article" date="2023" name="G3 (Bethesda)">
        <title>A reference genome for the long-term kleptoplast-retaining sea slug Elysia crispata morphotype clarki.</title>
        <authorList>
            <person name="Eastman K.E."/>
            <person name="Pendleton A.L."/>
            <person name="Shaikh M.A."/>
            <person name="Suttiyut T."/>
            <person name="Ogas R."/>
            <person name="Tomko P."/>
            <person name="Gavelis G."/>
            <person name="Widhalm J.R."/>
            <person name="Wisecaver J.H."/>
        </authorList>
    </citation>
    <scope>NUCLEOTIDE SEQUENCE</scope>
    <source>
        <strain evidence="1">ECLA1</strain>
    </source>
</reference>
<dbReference type="Proteomes" id="UP001283361">
    <property type="component" value="Unassembled WGS sequence"/>
</dbReference>
<evidence type="ECO:0000313" key="2">
    <source>
        <dbReference type="Proteomes" id="UP001283361"/>
    </source>
</evidence>